<dbReference type="Pfam" id="PF21388">
    <property type="entry name" value="SPATA2_PUB-like"/>
    <property type="match status" value="1"/>
</dbReference>
<dbReference type="PROSITE" id="PS01358">
    <property type="entry name" value="ZF_RANBP2_1"/>
    <property type="match status" value="1"/>
</dbReference>
<protein>
    <submittedName>
        <fullName evidence="7">Protein tamozhennic</fullName>
    </submittedName>
</protein>
<feature type="compositionally biased region" description="Basic and acidic residues" evidence="5">
    <location>
        <begin position="464"/>
        <end position="474"/>
    </location>
</feature>
<gene>
    <name evidence="7" type="primary">LOC114338634</name>
</gene>
<keyword evidence="1" id="KW-0479">Metal-binding</keyword>
<dbReference type="FunCoup" id="A0A6P7G7J6">
    <property type="interactions" value="253"/>
</dbReference>
<evidence type="ECO:0000259" key="6">
    <source>
        <dbReference type="PROSITE" id="PS50199"/>
    </source>
</evidence>
<keyword evidence="2 4" id="KW-0863">Zinc-finger</keyword>
<reference evidence="7" key="1">
    <citation type="submission" date="2025-08" db="UniProtKB">
        <authorList>
            <consortium name="RefSeq"/>
        </authorList>
    </citation>
    <scope>IDENTIFICATION</scope>
    <source>
        <tissue evidence="7">Whole insect</tissue>
    </source>
</reference>
<dbReference type="SUPFAM" id="SSF90209">
    <property type="entry name" value="Ran binding protein zinc finger-like"/>
    <property type="match status" value="1"/>
</dbReference>
<dbReference type="PANTHER" id="PTHR15326:SF2">
    <property type="entry name" value="PROTEIN TAMOZHENNIC"/>
    <property type="match status" value="1"/>
</dbReference>
<name>A0A6P7G7J6_DIAVI</name>
<evidence type="ECO:0000256" key="5">
    <source>
        <dbReference type="SAM" id="MobiDB-lite"/>
    </source>
</evidence>
<dbReference type="SUPFAM" id="SSF143503">
    <property type="entry name" value="PUG domain-like"/>
    <property type="match status" value="1"/>
</dbReference>
<dbReference type="InterPro" id="IPR048839">
    <property type="entry name" value="SPATA2_PUB-like"/>
</dbReference>
<feature type="domain" description="RanBP2-type" evidence="6">
    <location>
        <begin position="491"/>
        <end position="521"/>
    </location>
</feature>
<dbReference type="AlphaFoldDB" id="A0A6P7G7J6"/>
<dbReference type="PROSITE" id="PS50199">
    <property type="entry name" value="ZF_RANBP2_2"/>
    <property type="match status" value="1"/>
</dbReference>
<feature type="region of interest" description="Disordered" evidence="5">
    <location>
        <begin position="464"/>
        <end position="490"/>
    </location>
</feature>
<organism evidence="7">
    <name type="scientific">Diabrotica virgifera virgifera</name>
    <name type="common">western corn rootworm</name>
    <dbReference type="NCBI Taxonomy" id="50390"/>
    <lineage>
        <taxon>Eukaryota</taxon>
        <taxon>Metazoa</taxon>
        <taxon>Ecdysozoa</taxon>
        <taxon>Arthropoda</taxon>
        <taxon>Hexapoda</taxon>
        <taxon>Insecta</taxon>
        <taxon>Pterygota</taxon>
        <taxon>Neoptera</taxon>
        <taxon>Endopterygota</taxon>
        <taxon>Coleoptera</taxon>
        <taxon>Polyphaga</taxon>
        <taxon>Cucujiformia</taxon>
        <taxon>Chrysomeloidea</taxon>
        <taxon>Chrysomelidae</taxon>
        <taxon>Galerucinae</taxon>
        <taxon>Diabroticina</taxon>
        <taxon>Diabroticites</taxon>
        <taxon>Diabrotica</taxon>
    </lineage>
</organism>
<sequence length="562" mass="64123">MVIMESCCLPENSYNELWQEIERCHLSYLEMDESPEKILQRNRLEDYIYDFLCVSGHYHKFGFHETAEVLQLSVAHKKDFSAYKAAMGFSAIQLYAGNLLAQPWRKEYRHLKTYCGFYKHQVEANLVGAEKMFEAMGYRYFGDGLLILDDPISPDRITAVSRDCLIAYVECQILKAIWEEVGKTFKISWLEVVEFRRNHICSPEKCSNALKCRHHQRQYQEHNRSLSQGSNPYVRCQAIPVPVVPSMIPMNHSFPPPSTHHHVGLPPQPEYMVNGCCPRTYPAYTLPYYLNSAVLKPCINNEYYSIPVQPNNIYAVPTGKLIEVEPNSPSAYDTVDHPSYRSRHSRKSSDIDYDAMNNGGVEVKDSQLEDWDYVYKNLESQGYNKDLGERGDVLSPVSNKNLKENKKVKQTNLDEAFNHLSVHDRPLKVNDAPKKAQKTLEATKTLTREKPATVEKAIQAKTVEKKPKEKDDKTIKKKPVVTKTTTNDSPKESSRWTCRTCTYLNEPAKDICEMCGKSRILKDETPIEVGGAECSKCTLVNPKNMKVCQACGTSLVGSPTYI</sequence>
<evidence type="ECO:0000256" key="4">
    <source>
        <dbReference type="PROSITE-ProRule" id="PRU00322"/>
    </source>
</evidence>
<evidence type="ECO:0000256" key="2">
    <source>
        <dbReference type="ARBA" id="ARBA00022771"/>
    </source>
</evidence>
<dbReference type="GO" id="GO:0005737">
    <property type="term" value="C:cytoplasm"/>
    <property type="evidence" value="ECO:0007669"/>
    <property type="project" value="TreeGrafter"/>
</dbReference>
<dbReference type="Gene3D" id="1.20.58.2190">
    <property type="match status" value="1"/>
</dbReference>
<evidence type="ECO:0000256" key="3">
    <source>
        <dbReference type="ARBA" id="ARBA00022833"/>
    </source>
</evidence>
<dbReference type="InterPro" id="IPR001876">
    <property type="entry name" value="Znf_RanBP2"/>
</dbReference>
<dbReference type="InParanoid" id="A0A6P7G7J6"/>
<dbReference type="GO" id="GO:0008270">
    <property type="term" value="F:zinc ion binding"/>
    <property type="evidence" value="ECO:0007669"/>
    <property type="project" value="UniProtKB-KW"/>
</dbReference>
<dbReference type="InterPro" id="IPR036339">
    <property type="entry name" value="PUB-like_dom_sf"/>
</dbReference>
<proteinExistence type="predicted"/>
<evidence type="ECO:0000256" key="1">
    <source>
        <dbReference type="ARBA" id="ARBA00022723"/>
    </source>
</evidence>
<dbReference type="SMART" id="SM00547">
    <property type="entry name" value="ZnF_RBZ"/>
    <property type="match status" value="2"/>
</dbReference>
<dbReference type="InterPro" id="IPR036443">
    <property type="entry name" value="Znf_RanBP2_sf"/>
</dbReference>
<evidence type="ECO:0000313" key="7">
    <source>
        <dbReference type="RefSeq" id="XP_028145034.1"/>
    </source>
</evidence>
<keyword evidence="3" id="KW-0862">Zinc</keyword>
<dbReference type="PANTHER" id="PTHR15326">
    <property type="entry name" value="SPERMATOGENESIS-ASSOCIATED PROTEIN 2/TAMOZHENNIC"/>
    <property type="match status" value="1"/>
</dbReference>
<dbReference type="RefSeq" id="XP_028145034.1">
    <property type="nucleotide sequence ID" value="XM_028289233.1"/>
</dbReference>
<accession>A0A6P7G7J6</accession>
<feature type="region of interest" description="Disordered" evidence="5">
    <location>
        <begin position="329"/>
        <end position="353"/>
    </location>
</feature>
<dbReference type="Gene3D" id="2.30.30.380">
    <property type="entry name" value="Zn-finger domain of Sec23/24"/>
    <property type="match status" value="1"/>
</dbReference>